<dbReference type="SUPFAM" id="SSF51726">
    <property type="entry name" value="UROD/MetE-like"/>
    <property type="match status" value="1"/>
</dbReference>
<accession>A0A1N5VSW8</accession>
<evidence type="ECO:0000313" key="3">
    <source>
        <dbReference type="Proteomes" id="UP000195607"/>
    </source>
</evidence>
<dbReference type="GO" id="GO:0009086">
    <property type="term" value="P:methionine biosynthetic process"/>
    <property type="evidence" value="ECO:0007669"/>
    <property type="project" value="InterPro"/>
</dbReference>
<name>A0A1N5VSW8_9ARCH</name>
<evidence type="ECO:0000259" key="1">
    <source>
        <dbReference type="Pfam" id="PF01717"/>
    </source>
</evidence>
<gene>
    <name evidence="2" type="ORF">CSP5_1501</name>
</gene>
<dbReference type="PANTHER" id="PTHR43844:SF2">
    <property type="entry name" value="SYNTHASE, VITAMIN-B12 INDEPENDENT, PUTATIVE (AFU_ORTHOLOGUE AFUA_3G12060)-RELATED"/>
    <property type="match status" value="1"/>
</dbReference>
<dbReference type="InterPro" id="IPR002629">
    <property type="entry name" value="Met_Synth_C/arc"/>
</dbReference>
<sequence length="390" mass="44262">MKTEKTMTGSWFRSEKIKSILLETGAGEVPEEFRELVLKEEESVVRKQVNPLGNERGLTLVSNGEQRKSGYTTFVKSRFEGFDREKIVSPMVSNAMLEELKIAKNPLYDIFKNNPERLLGHPQLNSRIWYNGQKKAMMEAKDLKKIGKDNGVSKVFINSPSPGVLAQFLTPGTYYRDYFDFIEDLSREMSKEYEAILSVDGVQLQIDAPDLTHERHYQKSEETERKSALRAKIDSINMAISGKDPERIRVHYCYGNYNAPHKIDPPLENFLNELLSLNSNVIVAELANPRHEGDAMILRKYAHEFGWPKQKKIAVGVIDVKTPFVETPETVALRLARIAEIDEIGPERVMAGTDCGFETFSSLDNVSEEVALMKLDALAEGSALFDNMYR</sequence>
<dbReference type="InterPro" id="IPR038071">
    <property type="entry name" value="UROD/MetE-like_sf"/>
</dbReference>
<feature type="domain" description="Cobalamin-independent methionine synthase MetE C-terminal/archaeal" evidence="1">
    <location>
        <begin position="202"/>
        <end position="362"/>
    </location>
</feature>
<dbReference type="Proteomes" id="UP000195607">
    <property type="component" value="Chromosome I"/>
</dbReference>
<dbReference type="Gene3D" id="3.20.20.210">
    <property type="match status" value="1"/>
</dbReference>
<keyword evidence="2" id="KW-0808">Transferase</keyword>
<evidence type="ECO:0000313" key="2">
    <source>
        <dbReference type="EMBL" id="SIM76081.1"/>
    </source>
</evidence>
<dbReference type="PANTHER" id="PTHR43844">
    <property type="entry name" value="METHIONINE SYNTHASE"/>
    <property type="match status" value="1"/>
</dbReference>
<dbReference type="AlphaFoldDB" id="A0A1N5VSW8"/>
<protein>
    <submittedName>
        <fullName evidence="2">5-methyltetrahydropteroyltriglutamate homocysteine S-methyltransferase</fullName>
    </submittedName>
</protein>
<proteinExistence type="predicted"/>
<dbReference type="GO" id="GO:0008270">
    <property type="term" value="F:zinc ion binding"/>
    <property type="evidence" value="ECO:0007669"/>
    <property type="project" value="InterPro"/>
</dbReference>
<dbReference type="Pfam" id="PF01717">
    <property type="entry name" value="Meth_synt_2"/>
    <property type="match status" value="1"/>
</dbReference>
<dbReference type="RefSeq" id="WP_148689988.1">
    <property type="nucleotide sequence ID" value="NZ_LT671858.1"/>
</dbReference>
<reference evidence="2 3" key="1">
    <citation type="submission" date="2016-04" db="EMBL/GenBank/DDBJ databases">
        <authorList>
            <person name="Evans L.H."/>
            <person name="Alamgir A."/>
            <person name="Owens N."/>
            <person name="Weber N.D."/>
            <person name="Virtaneva K."/>
            <person name="Barbian K."/>
            <person name="Babar A."/>
            <person name="Rosenke K."/>
        </authorList>
    </citation>
    <scope>NUCLEOTIDE SEQUENCE [LARGE SCALE GENOMIC DNA]</scope>
    <source>
        <strain evidence="3">S5(T) (JCM 30642 \VKM B-2941)</strain>
    </source>
</reference>
<dbReference type="GO" id="GO:0003871">
    <property type="term" value="F:5-methyltetrahydropteroyltriglutamate-homocysteine S-methyltransferase activity"/>
    <property type="evidence" value="ECO:0007669"/>
    <property type="project" value="InterPro"/>
</dbReference>
<dbReference type="GeneID" id="41588743"/>
<dbReference type="EMBL" id="LT671858">
    <property type="protein sequence ID" value="SIM76081.1"/>
    <property type="molecule type" value="Genomic_DNA"/>
</dbReference>
<organism evidence="2 3">
    <name type="scientific">Cuniculiplasma divulgatum</name>
    <dbReference type="NCBI Taxonomy" id="1673428"/>
    <lineage>
        <taxon>Archaea</taxon>
        <taxon>Methanobacteriati</taxon>
        <taxon>Thermoplasmatota</taxon>
        <taxon>Thermoplasmata</taxon>
        <taxon>Thermoplasmatales</taxon>
        <taxon>Cuniculiplasmataceae</taxon>
        <taxon>Cuniculiplasma</taxon>
    </lineage>
</organism>
<dbReference type="GO" id="GO:0032259">
    <property type="term" value="P:methylation"/>
    <property type="evidence" value="ECO:0007669"/>
    <property type="project" value="UniProtKB-KW"/>
</dbReference>
<keyword evidence="2" id="KW-0489">Methyltransferase</keyword>